<gene>
    <name evidence="2" type="ORF">CWI70_05630</name>
</gene>
<dbReference type="RefSeq" id="WP_126771310.1">
    <property type="nucleotide sequence ID" value="NZ_PIPX01000001.1"/>
</dbReference>
<protein>
    <recommendedName>
        <fullName evidence="4">Tetratricopeptide repeat-like domain-containing protein</fullName>
    </recommendedName>
</protein>
<accession>A0A432Y5R4</accession>
<keyword evidence="1" id="KW-0732">Signal</keyword>
<evidence type="ECO:0000313" key="3">
    <source>
        <dbReference type="Proteomes" id="UP000287649"/>
    </source>
</evidence>
<feature type="signal peptide" evidence="1">
    <location>
        <begin position="1"/>
        <end position="24"/>
    </location>
</feature>
<dbReference type="Proteomes" id="UP000287649">
    <property type="component" value="Unassembled WGS sequence"/>
</dbReference>
<dbReference type="AlphaFoldDB" id="A0A432Y5R4"/>
<dbReference type="EMBL" id="PIPX01000001">
    <property type="protein sequence ID" value="RUO56231.1"/>
    <property type="molecule type" value="Genomic_DNA"/>
</dbReference>
<evidence type="ECO:0000313" key="2">
    <source>
        <dbReference type="EMBL" id="RUO56231.1"/>
    </source>
</evidence>
<comment type="caution">
    <text evidence="2">The sequence shown here is derived from an EMBL/GenBank/DDBJ whole genome shotgun (WGS) entry which is preliminary data.</text>
</comment>
<sequence>MAAHNTLMCVIAGALLLFGGSALAGERHLSEHGREDSTLLQQADALQYNHEFDAALKLLSRIVAQGQHVEQARLMEARIFLAQGRIDAARESCAALMGKASLTITGTCLLEVRGRAAFSENDQQTLEQTYTQLQQLAVPLRAERSAQMSPAIFVWQRQLLAEQAFLLGRFAESIQWLSYASYSVHPTVNQIRLLDSWLAMQQPQKIFEVHEDCPQVGELPADSIIVRLAAAELARGTEECWQKLAAERMEIRIARADPLHTSDLAFYFVHVVPNAAQAQQYASQNYAVAREPADQRLLLAAQALPTQPETANED</sequence>
<dbReference type="Gene3D" id="1.25.40.10">
    <property type="entry name" value="Tetratricopeptide repeat domain"/>
    <property type="match status" value="1"/>
</dbReference>
<dbReference type="OrthoDB" id="5761728at2"/>
<evidence type="ECO:0008006" key="4">
    <source>
        <dbReference type="Google" id="ProtNLM"/>
    </source>
</evidence>
<evidence type="ECO:0000256" key="1">
    <source>
        <dbReference type="SAM" id="SignalP"/>
    </source>
</evidence>
<organism evidence="2 3">
    <name type="scientific">Pseudidiomarina homiensis</name>
    <dbReference type="NCBI Taxonomy" id="364198"/>
    <lineage>
        <taxon>Bacteria</taxon>
        <taxon>Pseudomonadati</taxon>
        <taxon>Pseudomonadota</taxon>
        <taxon>Gammaproteobacteria</taxon>
        <taxon>Alteromonadales</taxon>
        <taxon>Idiomarinaceae</taxon>
        <taxon>Pseudidiomarina</taxon>
    </lineage>
</organism>
<dbReference type="InterPro" id="IPR011990">
    <property type="entry name" value="TPR-like_helical_dom_sf"/>
</dbReference>
<feature type="chain" id="PRO_5019303184" description="Tetratricopeptide repeat-like domain-containing protein" evidence="1">
    <location>
        <begin position="25"/>
        <end position="314"/>
    </location>
</feature>
<name>A0A432Y5R4_9GAMM</name>
<keyword evidence="3" id="KW-1185">Reference proteome</keyword>
<proteinExistence type="predicted"/>
<reference evidence="3" key="1">
    <citation type="journal article" date="2018" name="Front. Microbiol.">
        <title>Genome-Based Analysis Reveals the Taxonomy and Diversity of the Family Idiomarinaceae.</title>
        <authorList>
            <person name="Liu Y."/>
            <person name="Lai Q."/>
            <person name="Shao Z."/>
        </authorList>
    </citation>
    <scope>NUCLEOTIDE SEQUENCE [LARGE SCALE GENOMIC DNA]</scope>
    <source>
        <strain evidence="3">PO-M2</strain>
    </source>
</reference>